<organism evidence="1 2">
    <name type="scientific">Pangasianodon gigas</name>
    <name type="common">Mekong giant catfish</name>
    <name type="synonym">Pangasius gigas</name>
    <dbReference type="NCBI Taxonomy" id="30993"/>
    <lineage>
        <taxon>Eukaryota</taxon>
        <taxon>Metazoa</taxon>
        <taxon>Chordata</taxon>
        <taxon>Craniata</taxon>
        <taxon>Vertebrata</taxon>
        <taxon>Euteleostomi</taxon>
        <taxon>Actinopterygii</taxon>
        <taxon>Neopterygii</taxon>
        <taxon>Teleostei</taxon>
        <taxon>Ostariophysi</taxon>
        <taxon>Siluriformes</taxon>
        <taxon>Pangasiidae</taxon>
        <taxon>Pangasianodon</taxon>
    </lineage>
</organism>
<reference evidence="1 2" key="1">
    <citation type="journal article" date="2022" name="bioRxiv">
        <title>An ancient truncated duplication of the anti-Mullerian hormone receptor type 2 gene is a potential conserved master sex determinant in the Pangasiidae catfish family.</title>
        <authorList>
            <person name="Wen M."/>
            <person name="Pan Q."/>
            <person name="Jouanno E."/>
            <person name="Montfort J."/>
            <person name="Zahm M."/>
            <person name="Cabau C."/>
            <person name="Klopp C."/>
            <person name="Iampietro C."/>
            <person name="Roques C."/>
            <person name="Bouchez O."/>
            <person name="Castinel A."/>
            <person name="Donnadieu C."/>
            <person name="Parrinello H."/>
            <person name="Poncet C."/>
            <person name="Belmonte E."/>
            <person name="Gautier V."/>
            <person name="Avarre J.-C."/>
            <person name="Dugue R."/>
            <person name="Gustiano R."/>
            <person name="Ha T.T.T."/>
            <person name="Campet M."/>
            <person name="Sriphairoj K."/>
            <person name="Ribolli J."/>
            <person name="de Almeida F.L."/>
            <person name="Desvignes T."/>
            <person name="Postlethwait J.H."/>
            <person name="Bucao C.F."/>
            <person name="Robinson-Rechavi M."/>
            <person name="Bobe J."/>
            <person name="Herpin A."/>
            <person name="Guiguen Y."/>
        </authorList>
    </citation>
    <scope>NUCLEOTIDE SEQUENCE [LARGE SCALE GENOMIC DNA]</scope>
    <source>
        <strain evidence="1">YG-Dec2019</strain>
    </source>
</reference>
<evidence type="ECO:0000313" key="2">
    <source>
        <dbReference type="Proteomes" id="UP000829447"/>
    </source>
</evidence>
<comment type="caution">
    <text evidence="1">The sequence shown here is derived from an EMBL/GenBank/DDBJ whole genome shotgun (WGS) entry which is preliminary data.</text>
</comment>
<gene>
    <name evidence="1" type="ORF">PGIGA_G00145400</name>
</gene>
<name>A0ACC5XME8_PANGG</name>
<keyword evidence="2" id="KW-1185">Reference proteome</keyword>
<protein>
    <submittedName>
        <fullName evidence="1">Uncharacterized protein</fullName>
    </submittedName>
</protein>
<dbReference type="Proteomes" id="UP000829447">
    <property type="component" value="Linkage Group LG24"/>
</dbReference>
<dbReference type="EMBL" id="CM040477">
    <property type="protein sequence ID" value="MCI4392399.1"/>
    <property type="molecule type" value="Genomic_DNA"/>
</dbReference>
<accession>A0ACC5XME8</accession>
<evidence type="ECO:0000313" key="1">
    <source>
        <dbReference type="EMBL" id="MCI4392399.1"/>
    </source>
</evidence>
<sequence length="59" mass="6899">MLIVVFGAGILLSVLIFIILKKIKYRGVEAEDNEFSEKILKWRHDEMEYSYVVYSSVSQ</sequence>
<proteinExistence type="predicted"/>